<dbReference type="SUPFAM" id="SSF53623">
    <property type="entry name" value="MurD-like peptide ligases, catalytic domain"/>
    <property type="match status" value="1"/>
</dbReference>
<dbReference type="GO" id="GO:0008360">
    <property type="term" value="P:regulation of cell shape"/>
    <property type="evidence" value="ECO:0007669"/>
    <property type="project" value="UniProtKB-KW"/>
</dbReference>
<protein>
    <recommendedName>
        <fullName evidence="7 8">UDP-N-acetylmuramoylalanine--D-glutamate ligase</fullName>
        <ecNumber evidence="7 8">6.3.2.9</ecNumber>
    </recommendedName>
    <alternativeName>
        <fullName evidence="7">D-glutamic acid-adding enzyme</fullName>
    </alternativeName>
    <alternativeName>
        <fullName evidence="7">UDP-N-acetylmuramoyl-L-alanyl-D-glutamate synthetase</fullName>
    </alternativeName>
</protein>
<keyword evidence="7 8" id="KW-0573">Peptidoglycan synthesis</keyword>
<dbReference type="PANTHER" id="PTHR43692:SF1">
    <property type="entry name" value="UDP-N-ACETYLMURAMOYLALANINE--D-GLUTAMATE LIGASE"/>
    <property type="match status" value="1"/>
</dbReference>
<evidence type="ECO:0000256" key="6">
    <source>
        <dbReference type="ARBA" id="ARBA00022840"/>
    </source>
</evidence>
<keyword evidence="4 7" id="KW-0436">Ligase</keyword>
<name>A0A1G2BQ24_9BACT</name>
<dbReference type="GO" id="GO:0008764">
    <property type="term" value="F:UDP-N-acetylmuramoylalanine-D-glutamate ligase activity"/>
    <property type="evidence" value="ECO:0007669"/>
    <property type="project" value="UniProtKB-UniRule"/>
</dbReference>
<keyword evidence="6 7" id="KW-0067">ATP-binding</keyword>
<keyword evidence="7 8" id="KW-0132">Cell division</keyword>
<dbReference type="PANTHER" id="PTHR43692">
    <property type="entry name" value="UDP-N-ACETYLMURAMOYLALANINE--D-GLUTAMATE LIGASE"/>
    <property type="match status" value="1"/>
</dbReference>
<keyword evidence="3 7" id="KW-0963">Cytoplasm</keyword>
<dbReference type="InterPro" id="IPR036615">
    <property type="entry name" value="Mur_ligase_C_dom_sf"/>
</dbReference>
<evidence type="ECO:0000256" key="5">
    <source>
        <dbReference type="ARBA" id="ARBA00022741"/>
    </source>
</evidence>
<gene>
    <name evidence="7" type="primary">murD</name>
    <name evidence="11" type="ORF">A3H70_05060</name>
</gene>
<accession>A0A1G2BQ24</accession>
<dbReference type="InterPro" id="IPR013221">
    <property type="entry name" value="Mur_ligase_cen"/>
</dbReference>
<comment type="pathway">
    <text evidence="2 7 8">Cell wall biogenesis; peptidoglycan biosynthesis.</text>
</comment>
<evidence type="ECO:0000256" key="7">
    <source>
        <dbReference type="HAMAP-Rule" id="MF_00639"/>
    </source>
</evidence>
<evidence type="ECO:0000259" key="10">
    <source>
        <dbReference type="Pfam" id="PF08245"/>
    </source>
</evidence>
<comment type="caution">
    <text evidence="11">The sequence shown here is derived from an EMBL/GenBank/DDBJ whole genome shotgun (WGS) entry which is preliminary data.</text>
</comment>
<dbReference type="Gene3D" id="3.40.1190.10">
    <property type="entry name" value="Mur-like, catalytic domain"/>
    <property type="match status" value="1"/>
</dbReference>
<evidence type="ECO:0000256" key="3">
    <source>
        <dbReference type="ARBA" id="ARBA00022490"/>
    </source>
</evidence>
<dbReference type="Gene3D" id="3.40.50.720">
    <property type="entry name" value="NAD(P)-binding Rossmann-like Domain"/>
    <property type="match status" value="1"/>
</dbReference>
<comment type="subcellular location">
    <subcellularLocation>
        <location evidence="1 7 8">Cytoplasm</location>
    </subcellularLocation>
</comment>
<comment type="catalytic activity">
    <reaction evidence="7 8">
        <text>UDP-N-acetyl-alpha-D-muramoyl-L-alanine + D-glutamate + ATP = UDP-N-acetyl-alpha-D-muramoyl-L-alanyl-D-glutamate + ADP + phosphate + H(+)</text>
        <dbReference type="Rhea" id="RHEA:16429"/>
        <dbReference type="ChEBI" id="CHEBI:15378"/>
        <dbReference type="ChEBI" id="CHEBI:29986"/>
        <dbReference type="ChEBI" id="CHEBI:30616"/>
        <dbReference type="ChEBI" id="CHEBI:43474"/>
        <dbReference type="ChEBI" id="CHEBI:83898"/>
        <dbReference type="ChEBI" id="CHEBI:83900"/>
        <dbReference type="ChEBI" id="CHEBI:456216"/>
        <dbReference type="EC" id="6.3.2.9"/>
    </reaction>
</comment>
<dbReference type="EC" id="6.3.2.9" evidence="7 8"/>
<comment type="function">
    <text evidence="7 8">Cell wall formation. Catalyzes the addition of glutamate to the nucleotide precursor UDP-N-acetylmuramoyl-L-alanine (UMA).</text>
</comment>
<feature type="binding site" evidence="7">
    <location>
        <begin position="119"/>
        <end position="125"/>
    </location>
    <ligand>
        <name>ATP</name>
        <dbReference type="ChEBI" id="CHEBI:30616"/>
    </ligand>
</feature>
<dbReference type="SUPFAM" id="SSF53244">
    <property type="entry name" value="MurD-like peptide ligases, peptide-binding domain"/>
    <property type="match status" value="1"/>
</dbReference>
<feature type="domain" description="Mur ligase central" evidence="10">
    <location>
        <begin position="117"/>
        <end position="298"/>
    </location>
</feature>
<dbReference type="NCBIfam" id="TIGR01087">
    <property type="entry name" value="murD"/>
    <property type="match status" value="1"/>
</dbReference>
<proteinExistence type="inferred from homology"/>
<dbReference type="Proteomes" id="UP000178109">
    <property type="component" value="Unassembled WGS sequence"/>
</dbReference>
<dbReference type="STRING" id="1798553.A3H70_05060"/>
<evidence type="ECO:0000313" key="11">
    <source>
        <dbReference type="EMBL" id="OGY91234.1"/>
    </source>
</evidence>
<dbReference type="HAMAP" id="MF_00639">
    <property type="entry name" value="MurD"/>
    <property type="match status" value="1"/>
</dbReference>
<keyword evidence="7 8" id="KW-0133">Cell shape</keyword>
<dbReference type="AlphaFoldDB" id="A0A1G2BQ24"/>
<dbReference type="Pfam" id="PF21799">
    <property type="entry name" value="MurD-like_N"/>
    <property type="match status" value="1"/>
</dbReference>
<dbReference type="InterPro" id="IPR036565">
    <property type="entry name" value="Mur-like_cat_sf"/>
</dbReference>
<dbReference type="GO" id="GO:0009252">
    <property type="term" value="P:peptidoglycan biosynthetic process"/>
    <property type="evidence" value="ECO:0007669"/>
    <property type="project" value="UniProtKB-UniRule"/>
</dbReference>
<dbReference type="Gene3D" id="3.90.190.20">
    <property type="entry name" value="Mur ligase, C-terminal domain"/>
    <property type="match status" value="1"/>
</dbReference>
<reference evidence="11 12" key="1">
    <citation type="journal article" date="2016" name="Nat. Commun.">
        <title>Thousands of microbial genomes shed light on interconnected biogeochemical processes in an aquifer system.</title>
        <authorList>
            <person name="Anantharaman K."/>
            <person name="Brown C.T."/>
            <person name="Hug L.A."/>
            <person name="Sharon I."/>
            <person name="Castelle C.J."/>
            <person name="Probst A.J."/>
            <person name="Thomas B.C."/>
            <person name="Singh A."/>
            <person name="Wilkins M.J."/>
            <person name="Karaoz U."/>
            <person name="Brodie E.L."/>
            <person name="Williams K.H."/>
            <person name="Hubbard S.S."/>
            <person name="Banfield J.F."/>
        </authorList>
    </citation>
    <scope>NUCLEOTIDE SEQUENCE [LARGE SCALE GENOMIC DNA]</scope>
</reference>
<feature type="domain" description="Mur ligase C-terminal" evidence="9">
    <location>
        <begin position="320"/>
        <end position="436"/>
    </location>
</feature>
<evidence type="ECO:0000259" key="9">
    <source>
        <dbReference type="Pfam" id="PF02875"/>
    </source>
</evidence>
<organism evidence="11 12">
    <name type="scientific">Candidatus Komeilibacteria bacterium RIFCSPLOWO2_02_FULL_48_11</name>
    <dbReference type="NCBI Taxonomy" id="1798553"/>
    <lineage>
        <taxon>Bacteria</taxon>
        <taxon>Candidatus Komeiliibacteriota</taxon>
    </lineage>
</organism>
<keyword evidence="5 7" id="KW-0547">Nucleotide-binding</keyword>
<dbReference type="GO" id="GO:0071555">
    <property type="term" value="P:cell wall organization"/>
    <property type="evidence" value="ECO:0007669"/>
    <property type="project" value="UniProtKB-KW"/>
</dbReference>
<evidence type="ECO:0000256" key="2">
    <source>
        <dbReference type="ARBA" id="ARBA00004752"/>
    </source>
</evidence>
<dbReference type="Pfam" id="PF08245">
    <property type="entry name" value="Mur_ligase_M"/>
    <property type="match status" value="1"/>
</dbReference>
<dbReference type="Pfam" id="PF02875">
    <property type="entry name" value="Mur_ligase_C"/>
    <property type="match status" value="1"/>
</dbReference>
<evidence type="ECO:0000256" key="4">
    <source>
        <dbReference type="ARBA" id="ARBA00022598"/>
    </source>
</evidence>
<dbReference type="SUPFAM" id="SSF51984">
    <property type="entry name" value="MurCD N-terminal domain"/>
    <property type="match status" value="1"/>
</dbReference>
<keyword evidence="7 8" id="KW-0131">Cell cycle</keyword>
<evidence type="ECO:0000256" key="1">
    <source>
        <dbReference type="ARBA" id="ARBA00004496"/>
    </source>
</evidence>
<dbReference type="EMBL" id="MHKO01000050">
    <property type="protein sequence ID" value="OGY91234.1"/>
    <property type="molecule type" value="Genomic_DNA"/>
</dbReference>
<dbReference type="GO" id="GO:0005524">
    <property type="term" value="F:ATP binding"/>
    <property type="evidence" value="ECO:0007669"/>
    <property type="project" value="UniProtKB-UniRule"/>
</dbReference>
<comment type="similarity">
    <text evidence="7">Belongs to the MurCDEF family.</text>
</comment>
<evidence type="ECO:0000313" key="12">
    <source>
        <dbReference type="Proteomes" id="UP000178109"/>
    </source>
</evidence>
<sequence length="461" mass="50770">MIEIKGKKVLLLGLGLHGGGVATACWLYKQGAKLIVSDLKSRTVLKSSLDKLKCCQGIKYVLGEHREQDVHWADIVVQNPGVPKESPYIKLAKKLNKPVVNEATLFFDHCQAKIIGITGTRGKSTTTALIGALLKAQDKRAIVAGNIRTQAMLDVVDKLKPDSTVVLELSSWQLEGLEAIKVAPHLAVITNLYPDHLNRYKSLADYYKSKKEIFRFQKLDDILILNADDKVLRAWGKISKGEVLFFGKIDHKKSGAFARHGLIYFRKDKKVAPICKTSDVALAGEHNLENVLAAVTAAKALGVPDTLIKSVIKKPLQLSGRQEIVGQKNGVTFVNDTTATTPVASLAALKRFGTDGQRILLIAGGADKKLDYKDWAQGVKKYCHEVWLLKGNASDKMSLSLKDFKNIHLNYTNLGSAVREAFDLSAPGDVILLSPAAASFNLWNHEFERGEEFNRAVRKLK</sequence>
<dbReference type="PROSITE" id="PS51257">
    <property type="entry name" value="PROKAR_LIPOPROTEIN"/>
    <property type="match status" value="1"/>
</dbReference>
<dbReference type="GO" id="GO:0005737">
    <property type="term" value="C:cytoplasm"/>
    <property type="evidence" value="ECO:0007669"/>
    <property type="project" value="UniProtKB-SubCell"/>
</dbReference>
<dbReference type="UniPathway" id="UPA00219"/>
<dbReference type="InterPro" id="IPR004101">
    <property type="entry name" value="Mur_ligase_C"/>
</dbReference>
<keyword evidence="7 8" id="KW-0961">Cell wall biogenesis/degradation</keyword>
<evidence type="ECO:0000256" key="8">
    <source>
        <dbReference type="RuleBase" id="RU003664"/>
    </source>
</evidence>
<dbReference type="GO" id="GO:0051301">
    <property type="term" value="P:cell division"/>
    <property type="evidence" value="ECO:0007669"/>
    <property type="project" value="UniProtKB-KW"/>
</dbReference>
<dbReference type="InterPro" id="IPR005762">
    <property type="entry name" value="MurD"/>
</dbReference>